<evidence type="ECO:0000256" key="6">
    <source>
        <dbReference type="ARBA" id="ARBA00023186"/>
    </source>
</evidence>
<dbReference type="PIRSF" id="PIRSF002583">
    <property type="entry name" value="Hsp90"/>
    <property type="match status" value="1"/>
</dbReference>
<organism evidence="13 14">
    <name type="scientific">Brumimicrobium salinarum</name>
    <dbReference type="NCBI Taxonomy" id="2058658"/>
    <lineage>
        <taxon>Bacteria</taxon>
        <taxon>Pseudomonadati</taxon>
        <taxon>Bacteroidota</taxon>
        <taxon>Flavobacteriia</taxon>
        <taxon>Flavobacteriales</taxon>
        <taxon>Crocinitomicaceae</taxon>
        <taxon>Brumimicrobium</taxon>
    </lineage>
</organism>
<name>A0A2I0R071_9FLAO</name>
<evidence type="ECO:0000256" key="9">
    <source>
        <dbReference type="ARBA" id="ARBA00079544"/>
    </source>
</evidence>
<dbReference type="NCBIfam" id="NF003555">
    <property type="entry name" value="PRK05218.1"/>
    <property type="match status" value="1"/>
</dbReference>
<feature type="binding site" evidence="11">
    <location>
        <position position="35"/>
    </location>
    <ligand>
        <name>ATP</name>
        <dbReference type="ChEBI" id="CHEBI:30616"/>
    </ligand>
</feature>
<dbReference type="GO" id="GO:0016887">
    <property type="term" value="F:ATP hydrolysis activity"/>
    <property type="evidence" value="ECO:0007669"/>
    <property type="project" value="InterPro"/>
</dbReference>
<proteinExistence type="inferred from homology"/>
<dbReference type="FunFam" id="3.30.565.10:FF:000076">
    <property type="entry name" value="Molecular chaperone HtpG"/>
    <property type="match status" value="1"/>
</dbReference>
<evidence type="ECO:0000313" key="14">
    <source>
        <dbReference type="Proteomes" id="UP000236654"/>
    </source>
</evidence>
<feature type="binding site" evidence="11">
    <location>
        <position position="342"/>
    </location>
    <ligand>
        <name>ATP</name>
        <dbReference type="ChEBI" id="CHEBI:30616"/>
    </ligand>
</feature>
<dbReference type="Gene3D" id="3.30.230.80">
    <property type="match status" value="1"/>
</dbReference>
<keyword evidence="14" id="KW-1185">Reference proteome</keyword>
<comment type="caution">
    <text evidence="13">The sequence shown here is derived from an EMBL/GenBank/DDBJ whole genome shotgun (WGS) entry which is preliminary data.</text>
</comment>
<dbReference type="InterPro" id="IPR020568">
    <property type="entry name" value="Ribosomal_Su5_D2-typ_SF"/>
</dbReference>
<dbReference type="SUPFAM" id="SSF55874">
    <property type="entry name" value="ATPase domain of HSP90 chaperone/DNA topoisomerase II/histidine kinase"/>
    <property type="match status" value="1"/>
</dbReference>
<feature type="domain" description="Histidine kinase/HSP90-like ATPase" evidence="12">
    <location>
        <begin position="24"/>
        <end position="178"/>
    </location>
</feature>
<evidence type="ECO:0000256" key="8">
    <source>
        <dbReference type="ARBA" id="ARBA00070675"/>
    </source>
</evidence>
<keyword evidence="4 11" id="KW-0067">ATP-binding</keyword>
<feature type="binding site" evidence="11">
    <location>
        <position position="168"/>
    </location>
    <ligand>
        <name>ATP</name>
        <dbReference type="ChEBI" id="CHEBI:30616"/>
    </ligand>
</feature>
<dbReference type="AlphaFoldDB" id="A0A2I0R071"/>
<dbReference type="RefSeq" id="WP_101335298.1">
    <property type="nucleotide sequence ID" value="NZ_PJNI01000015.1"/>
</dbReference>
<evidence type="ECO:0000256" key="4">
    <source>
        <dbReference type="ARBA" id="ARBA00022840"/>
    </source>
</evidence>
<gene>
    <name evidence="13" type="ORF">CW751_12145</name>
</gene>
<dbReference type="CDD" id="cd16927">
    <property type="entry name" value="HATPase_Hsp90-like"/>
    <property type="match status" value="1"/>
</dbReference>
<dbReference type="PRINTS" id="PR00775">
    <property type="entry name" value="HEATSHOCK90"/>
</dbReference>
<dbReference type="EMBL" id="PJNI01000015">
    <property type="protein sequence ID" value="PKR79973.1"/>
    <property type="molecule type" value="Genomic_DNA"/>
</dbReference>
<evidence type="ECO:0000259" key="12">
    <source>
        <dbReference type="SMART" id="SM00387"/>
    </source>
</evidence>
<dbReference type="InterPro" id="IPR019805">
    <property type="entry name" value="Heat_shock_protein_90_CS"/>
</dbReference>
<dbReference type="Pfam" id="PF00183">
    <property type="entry name" value="HSP90"/>
    <property type="match status" value="1"/>
</dbReference>
<dbReference type="InterPro" id="IPR037196">
    <property type="entry name" value="HSP90_C"/>
</dbReference>
<evidence type="ECO:0000256" key="5">
    <source>
        <dbReference type="ARBA" id="ARBA00023016"/>
    </source>
</evidence>
<evidence type="ECO:0000256" key="1">
    <source>
        <dbReference type="ARBA" id="ARBA00008239"/>
    </source>
</evidence>
<evidence type="ECO:0000313" key="13">
    <source>
        <dbReference type="EMBL" id="PKR79973.1"/>
    </source>
</evidence>
<dbReference type="GO" id="GO:0140662">
    <property type="term" value="F:ATP-dependent protein folding chaperone"/>
    <property type="evidence" value="ECO:0007669"/>
    <property type="project" value="InterPro"/>
</dbReference>
<dbReference type="Gene3D" id="1.20.120.790">
    <property type="entry name" value="Heat shock protein 90, C-terminal domain"/>
    <property type="match status" value="1"/>
</dbReference>
<evidence type="ECO:0000256" key="11">
    <source>
        <dbReference type="PIRSR" id="PIRSR002583-1"/>
    </source>
</evidence>
<dbReference type="Pfam" id="PF13589">
    <property type="entry name" value="HATPase_c_3"/>
    <property type="match status" value="1"/>
</dbReference>
<keyword evidence="3 11" id="KW-0547">Nucleotide-binding</keyword>
<accession>A0A2I0R071</accession>
<dbReference type="InterPro" id="IPR020575">
    <property type="entry name" value="Hsp90_N"/>
</dbReference>
<evidence type="ECO:0000256" key="3">
    <source>
        <dbReference type="ARBA" id="ARBA00022741"/>
    </source>
</evidence>
<keyword evidence="5" id="KW-0346">Stress response</keyword>
<protein>
    <recommendedName>
        <fullName evidence="8">Chaperone protein HtpG</fullName>
    </recommendedName>
    <alternativeName>
        <fullName evidence="7">Chaperone protein htpG</fullName>
    </alternativeName>
    <alternativeName>
        <fullName evidence="9 10">Heat shock protein HtpG</fullName>
    </alternativeName>
</protein>
<reference evidence="13 14" key="1">
    <citation type="submission" date="2017-12" db="EMBL/GenBank/DDBJ databases">
        <title>The draft genome sequence of Brumimicrobium saltpan LHR20.</title>
        <authorList>
            <person name="Do Z.-J."/>
            <person name="Luo H.-R."/>
        </authorList>
    </citation>
    <scope>NUCLEOTIDE SEQUENCE [LARGE SCALE GENOMIC DNA]</scope>
    <source>
        <strain evidence="13 14">LHR20</strain>
    </source>
</reference>
<feature type="binding site" evidence="11">
    <location>
        <position position="81"/>
    </location>
    <ligand>
        <name>ATP</name>
        <dbReference type="ChEBI" id="CHEBI:30616"/>
    </ligand>
</feature>
<evidence type="ECO:0000256" key="10">
    <source>
        <dbReference type="ARBA" id="ARBA00080411"/>
    </source>
</evidence>
<dbReference type="SUPFAM" id="SSF54211">
    <property type="entry name" value="Ribosomal protein S5 domain 2-like"/>
    <property type="match status" value="1"/>
</dbReference>
<feature type="binding site" evidence="11">
    <location>
        <position position="31"/>
    </location>
    <ligand>
        <name>ATP</name>
        <dbReference type="ChEBI" id="CHEBI:30616"/>
    </ligand>
</feature>
<feature type="binding site" evidence="11">
    <location>
        <begin position="96"/>
        <end position="97"/>
    </location>
    <ligand>
        <name>ATP</name>
        <dbReference type="ChEBI" id="CHEBI:30616"/>
    </ligand>
</feature>
<sequence>MKKGHINVETENIFPIIKKFLYSDHEIFLRELVSNAVDASQKLKVLSKSGEYNKEVGDLKVEILLDKDAKTLTVRDYGIGMTAEEIDKYINQIAFSGAEEFVQKYKDSDSKESIIGHFGLGFYSAFMVAEKVEIISLGRHDDATPVKWVSNGTTEYTIEETEKEKRGTDIILHINEESAEFLEEARISGILNKYCKFLPIPVIFGTRTEKIDDPKGEKDEEGNVKQIDNVVPDQINNPSPAWTKMPADLKKEDYSSFYRELYPMTFEDPLFHIHLNVDYPFNLTGILYFPKIKENVEIQKNKIQLYSNQVFITDNVEEIVPEFLTLLHGVIDSPDIPLNVSRSYLQSDSNVKKISSHITKKVADKLKQMFNKDREDFEAKWPDLKIFSEYGMLSDDKFADKAKAFHLVETTDGKFFTAEEFKEEVKATQTDKDDKTIFLYTSNKEEQFSFVKAANDRGYKVLELKSPLTAHWIQKMETSLENVSFARVDADTLDKLINKEEDIPSKLSEKEQEELKPVFEGIVDKDKFKIQFESMSESESPIVVTQPEFIRRMQEQQQMGGAGFMGAFPETYNMIVNSNHPKISAILAAKGDEQSEKAKQLTDLAMLSQGMLKGEALTNFVNRSIELV</sequence>
<dbReference type="SMART" id="SM00387">
    <property type="entry name" value="HATPase_c"/>
    <property type="match status" value="1"/>
</dbReference>
<dbReference type="GO" id="GO:0005524">
    <property type="term" value="F:ATP binding"/>
    <property type="evidence" value="ECO:0007669"/>
    <property type="project" value="UniProtKB-KW"/>
</dbReference>
<dbReference type="Gene3D" id="3.40.50.11260">
    <property type="match status" value="1"/>
</dbReference>
<dbReference type="InterPro" id="IPR036890">
    <property type="entry name" value="HATPase_C_sf"/>
</dbReference>
<dbReference type="InterPro" id="IPR003594">
    <property type="entry name" value="HATPase_dom"/>
</dbReference>
<evidence type="ECO:0000256" key="2">
    <source>
        <dbReference type="ARBA" id="ARBA00022490"/>
    </source>
</evidence>
<evidence type="ECO:0000256" key="7">
    <source>
        <dbReference type="ARBA" id="ARBA00067988"/>
    </source>
</evidence>
<dbReference type="FunFam" id="3.30.230.80:FF:000008">
    <property type="entry name" value="Molecular chaperone HtpG"/>
    <property type="match status" value="1"/>
</dbReference>
<dbReference type="Proteomes" id="UP000236654">
    <property type="component" value="Unassembled WGS sequence"/>
</dbReference>
<dbReference type="InterPro" id="IPR001404">
    <property type="entry name" value="Hsp90_fam"/>
</dbReference>
<comment type="similarity">
    <text evidence="1">Belongs to the heat shock protein 90 family.</text>
</comment>
<keyword evidence="6" id="KW-0143">Chaperone</keyword>
<dbReference type="PROSITE" id="PS00298">
    <property type="entry name" value="HSP90"/>
    <property type="match status" value="1"/>
</dbReference>
<dbReference type="PANTHER" id="PTHR11528">
    <property type="entry name" value="HEAT SHOCK PROTEIN 90 FAMILY MEMBER"/>
    <property type="match status" value="1"/>
</dbReference>
<dbReference type="Gene3D" id="3.30.565.10">
    <property type="entry name" value="Histidine kinase-like ATPase, C-terminal domain"/>
    <property type="match status" value="1"/>
</dbReference>
<keyword evidence="2" id="KW-0963">Cytoplasm</keyword>
<dbReference type="OrthoDB" id="9802640at2"/>
<dbReference type="GO" id="GO:0051082">
    <property type="term" value="F:unfolded protein binding"/>
    <property type="evidence" value="ECO:0007669"/>
    <property type="project" value="InterPro"/>
</dbReference>
<feature type="binding site" evidence="11">
    <location>
        <position position="76"/>
    </location>
    <ligand>
        <name>ATP</name>
        <dbReference type="ChEBI" id="CHEBI:30616"/>
    </ligand>
</feature>